<keyword evidence="5" id="KW-1185">Reference proteome</keyword>
<protein>
    <submittedName>
        <fullName evidence="4">Glutaredoxin</fullName>
    </submittedName>
</protein>
<evidence type="ECO:0000313" key="5">
    <source>
        <dbReference type="Proteomes" id="UP000240883"/>
    </source>
</evidence>
<proteinExistence type="inferred from homology"/>
<gene>
    <name evidence="4" type="ORF">BS50DRAFT_651236</name>
</gene>
<dbReference type="GO" id="GO:0004362">
    <property type="term" value="F:glutathione-disulfide reductase (NADPH) activity"/>
    <property type="evidence" value="ECO:0007669"/>
    <property type="project" value="UniProtKB-ARBA"/>
</dbReference>
<dbReference type="GO" id="GO:0034599">
    <property type="term" value="P:cellular response to oxidative stress"/>
    <property type="evidence" value="ECO:0007669"/>
    <property type="project" value="TreeGrafter"/>
</dbReference>
<evidence type="ECO:0000313" key="4">
    <source>
        <dbReference type="EMBL" id="PSN61813.1"/>
    </source>
</evidence>
<organism evidence="4 5">
    <name type="scientific">Corynespora cassiicola Philippines</name>
    <dbReference type="NCBI Taxonomy" id="1448308"/>
    <lineage>
        <taxon>Eukaryota</taxon>
        <taxon>Fungi</taxon>
        <taxon>Dikarya</taxon>
        <taxon>Ascomycota</taxon>
        <taxon>Pezizomycotina</taxon>
        <taxon>Dothideomycetes</taxon>
        <taxon>Pleosporomycetidae</taxon>
        <taxon>Pleosporales</taxon>
        <taxon>Corynesporascaceae</taxon>
        <taxon>Corynespora</taxon>
    </lineage>
</organism>
<sequence length="264" mass="28962">MPSQRRMRAIGVLAVVAFVVILYMNSAAQQTRSSDFYTKTQEALQAREYEAAAKQRDADDVGSRLKAAADAAKKSADQKSQKFMEAVEGGSGNEKSVAGRVKMNTQDPDNKKLQGVAAVGGRPRDKEGKDAETPEEHEVEVELNAILKKSPMIIFSKTYCPHSKKAKKILLEKYKIVPAPYVVELDEHPLGDKLQATLGHTTGRKTVPNVLLMGKSIGGGDDIEELDFSGKLEDKVKSMGGSRIVEAARRDASQSEMRRRNMRA</sequence>
<dbReference type="PROSITE" id="PS51354">
    <property type="entry name" value="GLUTAREDOXIN_2"/>
    <property type="match status" value="1"/>
</dbReference>
<dbReference type="Gene3D" id="3.40.30.10">
    <property type="entry name" value="Glutaredoxin"/>
    <property type="match status" value="1"/>
</dbReference>
<reference evidence="4 5" key="1">
    <citation type="journal article" date="2018" name="Front. Microbiol.">
        <title>Genome-Wide Analysis of Corynespora cassiicola Leaf Fall Disease Putative Effectors.</title>
        <authorList>
            <person name="Lopez D."/>
            <person name="Ribeiro S."/>
            <person name="Label P."/>
            <person name="Fumanal B."/>
            <person name="Venisse J.S."/>
            <person name="Kohler A."/>
            <person name="de Oliveira R.R."/>
            <person name="Labutti K."/>
            <person name="Lipzen A."/>
            <person name="Lail K."/>
            <person name="Bauer D."/>
            <person name="Ohm R.A."/>
            <person name="Barry K.W."/>
            <person name="Spatafora J."/>
            <person name="Grigoriev I.V."/>
            <person name="Martin F.M."/>
            <person name="Pujade-Renaud V."/>
        </authorList>
    </citation>
    <scope>NUCLEOTIDE SEQUENCE [LARGE SCALE GENOMIC DNA]</scope>
    <source>
        <strain evidence="4 5">Philippines</strain>
    </source>
</reference>
<dbReference type="Pfam" id="PF00462">
    <property type="entry name" value="Glutaredoxin"/>
    <property type="match status" value="1"/>
</dbReference>
<dbReference type="GO" id="GO:0005796">
    <property type="term" value="C:Golgi lumen"/>
    <property type="evidence" value="ECO:0007669"/>
    <property type="project" value="TreeGrafter"/>
</dbReference>
<dbReference type="EMBL" id="KZ678143">
    <property type="protein sequence ID" value="PSN61813.1"/>
    <property type="molecule type" value="Genomic_DNA"/>
</dbReference>
<evidence type="ECO:0000256" key="2">
    <source>
        <dbReference type="SAM" id="MobiDB-lite"/>
    </source>
</evidence>
<feature type="domain" description="Glutaredoxin" evidence="3">
    <location>
        <begin position="153"/>
        <end position="217"/>
    </location>
</feature>
<dbReference type="CDD" id="cd03419">
    <property type="entry name" value="GRX_GRXh_1_2_like"/>
    <property type="match status" value="1"/>
</dbReference>
<evidence type="ECO:0000259" key="3">
    <source>
        <dbReference type="Pfam" id="PF00462"/>
    </source>
</evidence>
<feature type="compositionally biased region" description="Basic and acidic residues" evidence="2">
    <location>
        <begin position="71"/>
        <end position="82"/>
    </location>
</feature>
<dbReference type="SUPFAM" id="SSF52833">
    <property type="entry name" value="Thioredoxin-like"/>
    <property type="match status" value="1"/>
</dbReference>
<dbReference type="PANTHER" id="PTHR45694:SF5">
    <property type="entry name" value="GLUTAREDOXIN 2"/>
    <property type="match status" value="1"/>
</dbReference>
<feature type="region of interest" description="Disordered" evidence="2">
    <location>
        <begin position="71"/>
        <end position="138"/>
    </location>
</feature>
<dbReference type="InterPro" id="IPR014025">
    <property type="entry name" value="Glutaredoxin_subgr"/>
</dbReference>
<dbReference type="AlphaFoldDB" id="A0A2T2N8S6"/>
<dbReference type="GO" id="GO:0000324">
    <property type="term" value="C:fungal-type vacuole"/>
    <property type="evidence" value="ECO:0007669"/>
    <property type="project" value="TreeGrafter"/>
</dbReference>
<feature type="compositionally biased region" description="Basic and acidic residues" evidence="2">
    <location>
        <begin position="122"/>
        <end position="136"/>
    </location>
</feature>
<dbReference type="InterPro" id="IPR002109">
    <property type="entry name" value="Glutaredoxin"/>
</dbReference>
<dbReference type="InterPro" id="IPR036249">
    <property type="entry name" value="Thioredoxin-like_sf"/>
</dbReference>
<dbReference type="OrthoDB" id="423313at2759"/>
<dbReference type="PRINTS" id="PR00160">
    <property type="entry name" value="GLUTAREDOXIN"/>
</dbReference>
<name>A0A2T2N8S6_CORCC</name>
<dbReference type="PANTHER" id="PTHR45694">
    <property type="entry name" value="GLUTAREDOXIN 2"/>
    <property type="match status" value="1"/>
</dbReference>
<comment type="similarity">
    <text evidence="1">Belongs to the glutaredoxin family. Monothiol subfamily.</text>
</comment>
<dbReference type="FunFam" id="3.40.30.10:FF:000093">
    <property type="entry name" value="Glutaredoxin 2"/>
    <property type="match status" value="1"/>
</dbReference>
<dbReference type="Proteomes" id="UP000240883">
    <property type="component" value="Unassembled WGS sequence"/>
</dbReference>
<evidence type="ECO:0000256" key="1">
    <source>
        <dbReference type="ARBA" id="ARBA00009630"/>
    </source>
</evidence>
<dbReference type="GO" id="GO:0005801">
    <property type="term" value="C:cis-Golgi network"/>
    <property type="evidence" value="ECO:0007669"/>
    <property type="project" value="UniProtKB-ARBA"/>
</dbReference>
<accession>A0A2T2N8S6</accession>
<dbReference type="STRING" id="1448308.A0A2T2N8S6"/>